<dbReference type="InterPro" id="IPR050181">
    <property type="entry name" value="Cold_shock_domain"/>
</dbReference>
<dbReference type="SMART" id="SM00357">
    <property type="entry name" value="CSP"/>
    <property type="match status" value="1"/>
</dbReference>
<gene>
    <name evidence="4" type="ORF">NG799_22010</name>
</gene>
<evidence type="ECO:0000313" key="5">
    <source>
        <dbReference type="Proteomes" id="UP001525890"/>
    </source>
</evidence>
<feature type="domain" description="CSD" evidence="3">
    <location>
        <begin position="4"/>
        <end position="69"/>
    </location>
</feature>
<dbReference type="EMBL" id="JAMXFF010000040">
    <property type="protein sequence ID" value="MCT7968991.1"/>
    <property type="molecule type" value="Genomic_DNA"/>
</dbReference>
<dbReference type="InterPro" id="IPR011129">
    <property type="entry name" value="CSD"/>
</dbReference>
<dbReference type="PANTHER" id="PTHR11544">
    <property type="entry name" value="COLD SHOCK DOMAIN CONTAINING PROTEINS"/>
    <property type="match status" value="1"/>
</dbReference>
<evidence type="ECO:0000256" key="1">
    <source>
        <dbReference type="ARBA" id="ARBA00004496"/>
    </source>
</evidence>
<evidence type="ECO:0000256" key="2">
    <source>
        <dbReference type="ARBA" id="ARBA00022490"/>
    </source>
</evidence>
<dbReference type="RefSeq" id="WP_368008473.1">
    <property type="nucleotide sequence ID" value="NZ_JAMXFF010000040.1"/>
</dbReference>
<dbReference type="PRINTS" id="PR00050">
    <property type="entry name" value="COLDSHOCK"/>
</dbReference>
<comment type="caution">
    <text evidence="4">The sequence shown here is derived from an EMBL/GenBank/DDBJ whole genome shotgun (WGS) entry which is preliminary data.</text>
</comment>
<keyword evidence="2" id="KW-0963">Cytoplasm</keyword>
<keyword evidence="5" id="KW-1185">Reference proteome</keyword>
<dbReference type="SUPFAM" id="SSF50249">
    <property type="entry name" value="Nucleic acid-binding proteins"/>
    <property type="match status" value="1"/>
</dbReference>
<accession>A0ABT2MZU9</accession>
<organism evidence="4 5">
    <name type="scientific">Laspinema palackyanum D2a</name>
    <dbReference type="NCBI Taxonomy" id="2953684"/>
    <lineage>
        <taxon>Bacteria</taxon>
        <taxon>Bacillati</taxon>
        <taxon>Cyanobacteriota</taxon>
        <taxon>Cyanophyceae</taxon>
        <taxon>Oscillatoriophycideae</taxon>
        <taxon>Oscillatoriales</taxon>
        <taxon>Laspinemataceae</taxon>
        <taxon>Laspinema</taxon>
        <taxon>Laspinema palackyanum</taxon>
    </lineage>
</organism>
<evidence type="ECO:0000259" key="3">
    <source>
        <dbReference type="PROSITE" id="PS51857"/>
    </source>
</evidence>
<comment type="subcellular location">
    <subcellularLocation>
        <location evidence="1">Cytoplasm</location>
    </subcellularLocation>
</comment>
<name>A0ABT2MZU9_9CYAN</name>
<dbReference type="Gene3D" id="2.40.50.140">
    <property type="entry name" value="Nucleic acid-binding proteins"/>
    <property type="match status" value="1"/>
</dbReference>
<dbReference type="InterPro" id="IPR012156">
    <property type="entry name" value="Cold_shock_CspA"/>
</dbReference>
<dbReference type="PIRSF" id="PIRSF002599">
    <property type="entry name" value="Cold_shock_A"/>
    <property type="match status" value="1"/>
</dbReference>
<dbReference type="InterPro" id="IPR002059">
    <property type="entry name" value="CSP_DNA-bd"/>
</dbReference>
<dbReference type="CDD" id="cd04458">
    <property type="entry name" value="CSP_CDS"/>
    <property type="match status" value="1"/>
</dbReference>
<dbReference type="PROSITE" id="PS51857">
    <property type="entry name" value="CSD_2"/>
    <property type="match status" value="1"/>
</dbReference>
<evidence type="ECO:0000313" key="4">
    <source>
        <dbReference type="EMBL" id="MCT7968991.1"/>
    </source>
</evidence>
<sequence length="71" mass="7965">MNTTEEGVVKWYNRDKGYGFITRDNGDGDVMVRFADLNGADYQILKEGQRVSFEVHDGPKGLQAADVRIIS</sequence>
<reference evidence="4 5" key="1">
    <citation type="journal article" date="2022" name="Front. Microbiol.">
        <title>High genomic differentiation and limited gene flow indicate recent cryptic speciation within the genus Laspinema (cyanobacteria).</title>
        <authorList>
            <person name="Stanojkovic A."/>
            <person name="Skoupy S."/>
            <person name="Skaloud P."/>
            <person name="Dvorak P."/>
        </authorList>
    </citation>
    <scope>NUCLEOTIDE SEQUENCE [LARGE SCALE GENOMIC DNA]</scope>
    <source>
        <strain evidence="4 5">D2a</strain>
    </source>
</reference>
<protein>
    <submittedName>
        <fullName evidence="4">Cold-shock protein</fullName>
    </submittedName>
</protein>
<dbReference type="Pfam" id="PF00313">
    <property type="entry name" value="CSD"/>
    <property type="match status" value="1"/>
</dbReference>
<dbReference type="Proteomes" id="UP001525890">
    <property type="component" value="Unassembled WGS sequence"/>
</dbReference>
<proteinExistence type="predicted"/>
<dbReference type="InterPro" id="IPR012340">
    <property type="entry name" value="NA-bd_OB-fold"/>
</dbReference>